<dbReference type="OrthoDB" id="7062997at2"/>
<dbReference type="EMBL" id="JHEG02000048">
    <property type="protein sequence ID" value="KIE11284.1"/>
    <property type="molecule type" value="Genomic_DNA"/>
</dbReference>
<protein>
    <recommendedName>
        <fullName evidence="4">Response regulatory domain-containing protein</fullName>
    </recommendedName>
</protein>
<evidence type="ECO:0000313" key="3">
    <source>
        <dbReference type="Proteomes" id="UP000029738"/>
    </source>
</evidence>
<organism evidence="2">
    <name type="scientific">Tolypothrix bouteillei VB521301</name>
    <dbReference type="NCBI Taxonomy" id="1479485"/>
    <lineage>
        <taxon>Bacteria</taxon>
        <taxon>Bacillati</taxon>
        <taxon>Cyanobacteriota</taxon>
        <taxon>Cyanophyceae</taxon>
        <taxon>Nostocales</taxon>
        <taxon>Tolypothrichaceae</taxon>
        <taxon>Tolypothrix</taxon>
    </lineage>
</organism>
<reference evidence="2" key="1">
    <citation type="journal article" date="2015" name="Genome Announc.">
        <title>Draft Genome Sequence of Tolypothrix boutellei Strain VB521301.</title>
        <authorList>
            <person name="Chandrababunaidu M.M."/>
            <person name="Singh D."/>
            <person name="Sen D."/>
            <person name="Bhan S."/>
            <person name="Das S."/>
            <person name="Gupta A."/>
            <person name="Adhikary S.P."/>
            <person name="Tripathy S."/>
        </authorList>
    </citation>
    <scope>NUCLEOTIDE SEQUENCE</scope>
    <source>
        <strain evidence="2">VB521301</strain>
    </source>
</reference>
<evidence type="ECO:0008006" key="4">
    <source>
        <dbReference type="Google" id="ProtNLM"/>
    </source>
</evidence>
<dbReference type="RefSeq" id="WP_038085511.1">
    <property type="nucleotide sequence ID" value="NZ_JHEG04000001.1"/>
</dbReference>
<evidence type="ECO:0000313" key="2">
    <source>
        <dbReference type="EMBL" id="KIE11284.1"/>
    </source>
</evidence>
<name>A0A0C1R0Y8_9CYAN</name>
<keyword evidence="3" id="KW-1185">Reference proteome</keyword>
<reference evidence="1" key="2">
    <citation type="submission" date="2019-11" db="EMBL/GenBank/DDBJ databases">
        <title>Improved Assembly of Tolypothrix boutellei genome.</title>
        <authorList>
            <person name="Sarangi A.N."/>
            <person name="Mukherjee M."/>
            <person name="Ghosh S."/>
            <person name="Singh D."/>
            <person name="Das A."/>
            <person name="Kant S."/>
            <person name="Prusty A."/>
            <person name="Tripathy S."/>
        </authorList>
    </citation>
    <scope>NUCLEOTIDE SEQUENCE</scope>
    <source>
        <strain evidence="1">VB521301</strain>
    </source>
</reference>
<gene>
    <name evidence="2" type="ORF">DA73_0223190</name>
    <name evidence="1" type="ORF">DA73_0400019040</name>
</gene>
<sequence>MIVTQALHEKIIAIVDDDTTQAKATVWEIEDAGYKPFLLDNGNFHNVNDLVSLIRENAQGAVCDHRLSNSGFANFYGAELVAALYDIKFPSILITQYTEMDTSFSIRKWRHKIPVLLSRKEANASRIAKGIEDCTSELSGKVPSTRKPRRTIVRIANIDEESNEPVVDAFVPSWNPYTAVRFPASLIPENIRVALKPDMRLFAYVNTGAEKPDDLYFEKFELAPEPDEDDGLT</sequence>
<proteinExistence type="predicted"/>
<dbReference type="EMBL" id="JHEG04000001">
    <property type="protein sequence ID" value="KAF3887351.1"/>
    <property type="molecule type" value="Genomic_DNA"/>
</dbReference>
<comment type="caution">
    <text evidence="2">The sequence shown here is derived from an EMBL/GenBank/DDBJ whole genome shotgun (WGS) entry which is preliminary data.</text>
</comment>
<dbReference type="AlphaFoldDB" id="A0A0C1R0Y8"/>
<dbReference type="STRING" id="1479485.DA73_0223190"/>
<accession>A0A0C1R0Y8</accession>
<dbReference type="Proteomes" id="UP000029738">
    <property type="component" value="Unassembled WGS sequence"/>
</dbReference>
<evidence type="ECO:0000313" key="1">
    <source>
        <dbReference type="EMBL" id="KAF3887351.1"/>
    </source>
</evidence>